<evidence type="ECO:0000313" key="6">
    <source>
        <dbReference type="Proteomes" id="UP000441389"/>
    </source>
</evidence>
<dbReference type="PANTHER" id="PTHR30290">
    <property type="entry name" value="PERIPLASMIC BINDING COMPONENT OF ABC TRANSPORTER"/>
    <property type="match status" value="1"/>
</dbReference>
<evidence type="ECO:0000259" key="4">
    <source>
        <dbReference type="Pfam" id="PF00496"/>
    </source>
</evidence>
<dbReference type="RefSeq" id="WP_157026355.1">
    <property type="nucleotide sequence ID" value="NZ_WQMS01000006.1"/>
</dbReference>
<evidence type="ECO:0000256" key="2">
    <source>
        <dbReference type="ARBA" id="ARBA00005695"/>
    </source>
</evidence>
<dbReference type="Gene3D" id="3.10.105.10">
    <property type="entry name" value="Dipeptide-binding Protein, Domain 3"/>
    <property type="match status" value="1"/>
</dbReference>
<proteinExistence type="inferred from homology"/>
<feature type="domain" description="Solute-binding protein family 5" evidence="4">
    <location>
        <begin position="66"/>
        <end position="368"/>
    </location>
</feature>
<accession>A0A6I4IYX2</accession>
<protein>
    <submittedName>
        <fullName evidence="5">ABC transporter substrate-binding protein</fullName>
    </submittedName>
</protein>
<keyword evidence="6" id="KW-1185">Reference proteome</keyword>
<name>A0A6I4IYX2_9SPHN</name>
<evidence type="ECO:0000313" key="5">
    <source>
        <dbReference type="EMBL" id="MVO77419.1"/>
    </source>
</evidence>
<dbReference type="GO" id="GO:0015833">
    <property type="term" value="P:peptide transport"/>
    <property type="evidence" value="ECO:0007669"/>
    <property type="project" value="TreeGrafter"/>
</dbReference>
<dbReference type="InterPro" id="IPR000914">
    <property type="entry name" value="SBP_5_dom"/>
</dbReference>
<gene>
    <name evidence="5" type="ORF">GON01_05630</name>
</gene>
<comment type="similarity">
    <text evidence="2">Belongs to the bacterial solute-binding protein 5 family.</text>
</comment>
<comment type="caution">
    <text evidence="5">The sequence shown here is derived from an EMBL/GenBank/DDBJ whole genome shotgun (WGS) entry which is preliminary data.</text>
</comment>
<comment type="subcellular location">
    <subcellularLocation>
        <location evidence="1">Periplasm</location>
    </subcellularLocation>
</comment>
<evidence type="ECO:0000256" key="1">
    <source>
        <dbReference type="ARBA" id="ARBA00004418"/>
    </source>
</evidence>
<feature type="signal peptide" evidence="3">
    <location>
        <begin position="1"/>
        <end position="17"/>
    </location>
</feature>
<evidence type="ECO:0000256" key="3">
    <source>
        <dbReference type="SAM" id="SignalP"/>
    </source>
</evidence>
<dbReference type="AlphaFoldDB" id="A0A6I4IYX2"/>
<dbReference type="EMBL" id="WQMS01000006">
    <property type="protein sequence ID" value="MVO77419.1"/>
    <property type="molecule type" value="Genomic_DNA"/>
</dbReference>
<dbReference type="Gene3D" id="3.90.76.10">
    <property type="entry name" value="Dipeptide-binding Protein, Domain 1"/>
    <property type="match status" value="1"/>
</dbReference>
<dbReference type="Pfam" id="PF00496">
    <property type="entry name" value="SBP_bac_5"/>
    <property type="match status" value="1"/>
</dbReference>
<dbReference type="GO" id="GO:1904680">
    <property type="term" value="F:peptide transmembrane transporter activity"/>
    <property type="evidence" value="ECO:0007669"/>
    <property type="project" value="TreeGrafter"/>
</dbReference>
<feature type="chain" id="PRO_5026180997" evidence="3">
    <location>
        <begin position="18"/>
        <end position="481"/>
    </location>
</feature>
<sequence length="481" mass="52283">MKRWLLPLLLLASCSQADDQGPIRVSAIGGPPTMVDPSRKPPDLTQRVLLGAVAETLVAYDEDAQVGPALAERWIVTSDGLSAIFRLRQATWPNGKNVTSEEVARRARGIITANSRNPLRDAFDSIEEINPTTPEVIEFRLTVPRPPLFELLAQPEASILSRAMGTTGPYQMGKREGGTVALTQRVKPPEGSKDPVLPDVRLTGERAALAVARFVQGGTDLVLGGTYRDWPLVQAAQPAKRAIRIDPAEGLFGLSVVKAGGWLADAEMRQVLGMAIDRDALLDAFKAPGWLGALTILPQRYRSAADPSYPPWAAFDITGRIAEARRRVQAWRATHPQPVRVRLYLPASPGNTLLYGRLAADWRRVGIETVRVDKPSESDLAVIDEVAPAGSALWYLDTVACPSADACSDEAIDALEGARNAQSLLDRSVQLATADRVIANSGLYIPLTRPLRWSLASPRLGLFKENARAWHPLTHLVAAKR</sequence>
<dbReference type="SUPFAM" id="SSF53850">
    <property type="entry name" value="Periplasmic binding protein-like II"/>
    <property type="match status" value="1"/>
</dbReference>
<dbReference type="Proteomes" id="UP000441389">
    <property type="component" value="Unassembled WGS sequence"/>
</dbReference>
<dbReference type="InterPro" id="IPR039424">
    <property type="entry name" value="SBP_5"/>
</dbReference>
<keyword evidence="3" id="KW-0732">Signal</keyword>
<organism evidence="5 6">
    <name type="scientific">Sphingomonas horti</name>
    <dbReference type="NCBI Taxonomy" id="2682842"/>
    <lineage>
        <taxon>Bacteria</taxon>
        <taxon>Pseudomonadati</taxon>
        <taxon>Pseudomonadota</taxon>
        <taxon>Alphaproteobacteria</taxon>
        <taxon>Sphingomonadales</taxon>
        <taxon>Sphingomonadaceae</taxon>
        <taxon>Sphingomonas</taxon>
    </lineage>
</organism>
<reference evidence="5 6" key="1">
    <citation type="submission" date="2019-12" db="EMBL/GenBank/DDBJ databases">
        <authorList>
            <person name="Huq M.A."/>
        </authorList>
    </citation>
    <scope>NUCLEOTIDE SEQUENCE [LARGE SCALE GENOMIC DNA]</scope>
    <source>
        <strain evidence="5 6">MAH-20</strain>
    </source>
</reference>